<dbReference type="GO" id="GO:0042392">
    <property type="term" value="F:sphingosine-1-phosphate phosphatase activity"/>
    <property type="evidence" value="ECO:0007669"/>
    <property type="project" value="TreeGrafter"/>
</dbReference>
<dbReference type="EMBL" id="MN738881">
    <property type="protein sequence ID" value="QHT29726.1"/>
    <property type="molecule type" value="Genomic_DNA"/>
</dbReference>
<reference evidence="3" key="1">
    <citation type="journal article" date="2020" name="Nature">
        <title>Giant virus diversity and host interactions through global metagenomics.</title>
        <authorList>
            <person name="Schulz F."/>
            <person name="Roux S."/>
            <person name="Paez-Espino D."/>
            <person name="Jungbluth S."/>
            <person name="Walsh D.A."/>
            <person name="Denef V.J."/>
            <person name="McMahon K.D."/>
            <person name="Konstantinidis K.T."/>
            <person name="Eloe-Fadrosh E.A."/>
            <person name="Kyrpides N.C."/>
            <person name="Woyke T."/>
        </authorList>
    </citation>
    <scope>NUCLEOTIDE SEQUENCE</scope>
    <source>
        <strain evidence="3">GVMAG-M-3300009068-24</strain>
    </source>
</reference>
<dbReference type="AlphaFoldDB" id="A0A6C0EKN1"/>
<organism evidence="3">
    <name type="scientific">viral metagenome</name>
    <dbReference type="NCBI Taxonomy" id="1070528"/>
    <lineage>
        <taxon>unclassified sequences</taxon>
        <taxon>metagenomes</taxon>
        <taxon>organismal metagenomes</taxon>
    </lineage>
</organism>
<dbReference type="PANTHER" id="PTHR14969:SF13">
    <property type="entry name" value="AT30094P"/>
    <property type="match status" value="1"/>
</dbReference>
<dbReference type="SUPFAM" id="SSF48317">
    <property type="entry name" value="Acid phosphatase/Vanadium-dependent haloperoxidase"/>
    <property type="match status" value="1"/>
</dbReference>
<keyword evidence="1" id="KW-0812">Transmembrane</keyword>
<feature type="transmembrane region" description="Helical" evidence="1">
    <location>
        <begin position="20"/>
        <end position="44"/>
    </location>
</feature>
<feature type="transmembrane region" description="Helical" evidence="1">
    <location>
        <begin position="125"/>
        <end position="144"/>
    </location>
</feature>
<feature type="transmembrane region" description="Helical" evidence="1">
    <location>
        <begin position="150"/>
        <end position="171"/>
    </location>
</feature>
<feature type="transmembrane region" description="Helical" evidence="1">
    <location>
        <begin position="50"/>
        <end position="68"/>
    </location>
</feature>
<sequence>MYRILYIALMNKLQELGKELMQFTYAIGFFSELILAILVLYVLYERSLSFFPDAVYLVGFVASVYLNRGLKEWLRGRRPARPVKFLAAENFGTAAEMQNAYGMPSGHAQQVAYSLVYLYATTGEWMPWTAIGTVIGALMVWERWQFRNHTLGQLAVGLLVGAVVGLAVVGLRDFVFKATDVAHAKPSAETPPPQKEV</sequence>
<evidence type="ECO:0000256" key="1">
    <source>
        <dbReference type="SAM" id="Phobius"/>
    </source>
</evidence>
<dbReference type="Pfam" id="PF01569">
    <property type="entry name" value="PAP2"/>
    <property type="match status" value="1"/>
</dbReference>
<evidence type="ECO:0000313" key="3">
    <source>
        <dbReference type="EMBL" id="QHT29726.1"/>
    </source>
</evidence>
<dbReference type="PANTHER" id="PTHR14969">
    <property type="entry name" value="SPHINGOSINE-1-PHOSPHATE PHOSPHOHYDROLASE"/>
    <property type="match status" value="1"/>
</dbReference>
<proteinExistence type="predicted"/>
<evidence type="ECO:0000259" key="2">
    <source>
        <dbReference type="Pfam" id="PF01569"/>
    </source>
</evidence>
<dbReference type="InterPro" id="IPR036938">
    <property type="entry name" value="PAP2/HPO_sf"/>
</dbReference>
<name>A0A6C0EKN1_9ZZZZ</name>
<dbReference type="Gene3D" id="1.20.144.10">
    <property type="entry name" value="Phosphatidic acid phosphatase type 2/haloperoxidase"/>
    <property type="match status" value="1"/>
</dbReference>
<protein>
    <recommendedName>
        <fullName evidence="2">Phosphatidic acid phosphatase type 2/haloperoxidase domain-containing protein</fullName>
    </recommendedName>
</protein>
<feature type="domain" description="Phosphatidic acid phosphatase type 2/haloperoxidase" evidence="2">
    <location>
        <begin position="56"/>
        <end position="170"/>
    </location>
</feature>
<accession>A0A6C0EKN1</accession>
<keyword evidence="1" id="KW-1133">Transmembrane helix</keyword>
<keyword evidence="1" id="KW-0472">Membrane</keyword>
<dbReference type="InterPro" id="IPR000326">
    <property type="entry name" value="PAP2/HPO"/>
</dbReference>